<feature type="transmembrane region" description="Helical" evidence="2">
    <location>
        <begin position="256"/>
        <end position="276"/>
    </location>
</feature>
<gene>
    <name evidence="4" type="ORF">SAMN05421505_10695</name>
</gene>
<dbReference type="Pfam" id="PF10110">
    <property type="entry name" value="GPDPase_memb"/>
    <property type="match status" value="1"/>
</dbReference>
<dbReference type="InterPro" id="IPR018476">
    <property type="entry name" value="GlyceroP-diester-Pdiesterase_M"/>
</dbReference>
<feature type="compositionally biased region" description="Low complexity" evidence="1">
    <location>
        <begin position="34"/>
        <end position="44"/>
    </location>
</feature>
<sequence length="436" mass="45383">MSDGHGSNPEPPPAWAPQQPPPYDAERASPWTTPGSPQSSGPQGQVPPPQQHPGQPYGSPQHGQPPYGGNPYGAYGQAPYGQAPYGQHPGYGQAPPALRPGIIPLRPLGLGDILDGATKLIRSNPGVMLGLSAIFAAAASIPTALSQAGQLETLNAPIPQTSEAAVDEMLGSLTGLGVSLLVSFVVVTVLGGIVTRVLGRAVFGGRITMGEAWNLTKGRLPALFGLAVLTTLVITVVPLLLIFLIMAAVWSGVVDPMTALGLLMLSIAIILPYALFFQTKFALAAPAVVLEGRSAPDAIRRSWSLTSGSFWRILGITLLTTILVFLFNTLVSLPFGMIVGLIALTGGASSATLIIATLVSAIGSTIAATVAYPFQAGVMGLLYADRRMRAEAFDLVLQTAAIEQQRQGWVHASADDLWHPSNSAHNSAQRTPPGAP</sequence>
<evidence type="ECO:0000256" key="2">
    <source>
        <dbReference type="SAM" id="Phobius"/>
    </source>
</evidence>
<feature type="transmembrane region" description="Helical" evidence="2">
    <location>
        <begin position="176"/>
        <end position="199"/>
    </location>
</feature>
<feature type="compositionally biased region" description="Pro residues" evidence="1">
    <location>
        <begin position="9"/>
        <end position="23"/>
    </location>
</feature>
<dbReference type="STRING" id="504805.SAMN05421505_10695"/>
<feature type="transmembrane region" description="Helical" evidence="2">
    <location>
        <begin position="127"/>
        <end position="145"/>
    </location>
</feature>
<name>A0A1G7VWY0_9ACTN</name>
<evidence type="ECO:0000256" key="1">
    <source>
        <dbReference type="SAM" id="MobiDB-lite"/>
    </source>
</evidence>
<proteinExistence type="predicted"/>
<keyword evidence="2" id="KW-0812">Transmembrane</keyword>
<reference evidence="4 5" key="1">
    <citation type="submission" date="2016-10" db="EMBL/GenBank/DDBJ databases">
        <authorList>
            <person name="de Groot N.N."/>
        </authorList>
    </citation>
    <scope>NUCLEOTIDE SEQUENCE [LARGE SCALE GENOMIC DNA]</scope>
    <source>
        <strain evidence="4 5">CPCC 201354</strain>
    </source>
</reference>
<feature type="transmembrane region" description="Helical" evidence="2">
    <location>
        <begin position="351"/>
        <end position="384"/>
    </location>
</feature>
<evidence type="ECO:0000313" key="4">
    <source>
        <dbReference type="EMBL" id="SDG64282.1"/>
    </source>
</evidence>
<keyword evidence="5" id="KW-1185">Reference proteome</keyword>
<protein>
    <submittedName>
        <fullName evidence="4">Membrane domain of glycerophosphoryl diester phosphodiesterase</fullName>
    </submittedName>
</protein>
<feature type="region of interest" description="Disordered" evidence="1">
    <location>
        <begin position="1"/>
        <end position="93"/>
    </location>
</feature>
<keyword evidence="2" id="KW-1133">Transmembrane helix</keyword>
<dbReference type="EMBL" id="FNCN01000006">
    <property type="protein sequence ID" value="SDG64282.1"/>
    <property type="molecule type" value="Genomic_DNA"/>
</dbReference>
<accession>A0A1G7VWY0</accession>
<feature type="domain" description="Glycerophosphoryl diester phosphodiesterase membrane" evidence="3">
    <location>
        <begin position="258"/>
        <end position="384"/>
    </location>
</feature>
<evidence type="ECO:0000313" key="5">
    <source>
        <dbReference type="Proteomes" id="UP000198923"/>
    </source>
</evidence>
<dbReference type="RefSeq" id="WP_143020176.1">
    <property type="nucleotide sequence ID" value="NZ_FNCN01000006.1"/>
</dbReference>
<dbReference type="AlphaFoldDB" id="A0A1G7VWY0"/>
<feature type="compositionally biased region" description="Low complexity" evidence="1">
    <location>
        <begin position="52"/>
        <end position="87"/>
    </location>
</feature>
<feature type="transmembrane region" description="Helical" evidence="2">
    <location>
        <begin position="220"/>
        <end position="250"/>
    </location>
</feature>
<feature type="transmembrane region" description="Helical" evidence="2">
    <location>
        <begin position="310"/>
        <end position="331"/>
    </location>
</feature>
<dbReference type="OrthoDB" id="121140at2"/>
<dbReference type="PANTHER" id="PTHR33133:SF1">
    <property type="entry name" value="EXPRESSED PROTEIN-RELATED"/>
    <property type="match status" value="1"/>
</dbReference>
<evidence type="ECO:0000259" key="3">
    <source>
        <dbReference type="Pfam" id="PF10110"/>
    </source>
</evidence>
<keyword evidence="2" id="KW-0472">Membrane</keyword>
<organism evidence="4 5">
    <name type="scientific">Sinosporangium album</name>
    <dbReference type="NCBI Taxonomy" id="504805"/>
    <lineage>
        <taxon>Bacteria</taxon>
        <taxon>Bacillati</taxon>
        <taxon>Actinomycetota</taxon>
        <taxon>Actinomycetes</taxon>
        <taxon>Streptosporangiales</taxon>
        <taxon>Streptosporangiaceae</taxon>
        <taxon>Sinosporangium</taxon>
    </lineage>
</organism>
<dbReference type="PANTHER" id="PTHR33133">
    <property type="entry name" value="OS08G0107100 PROTEIN-RELATED"/>
    <property type="match status" value="1"/>
</dbReference>
<dbReference type="Proteomes" id="UP000198923">
    <property type="component" value="Unassembled WGS sequence"/>
</dbReference>